<sequence>MNLRQELFVRGRRRRRAETSANKCRKANARDERHRFLGSFSDLGVCNVTRATCLTAFASEAVPATWVPAATERPTMKRGDPSPWSIRCPRMYRDLISAMRRSSKST</sequence>
<accession>A0AAW0ZSC0</accession>
<evidence type="ECO:0000313" key="2">
    <source>
        <dbReference type="Proteomes" id="UP001432146"/>
    </source>
</evidence>
<gene>
    <name evidence="1" type="ORF">QLX08_006964</name>
</gene>
<name>A0AAW0ZSC0_9HYME</name>
<comment type="caution">
    <text evidence="1">The sequence shown here is derived from an EMBL/GenBank/DDBJ whole genome shotgun (WGS) entry which is preliminary data.</text>
</comment>
<dbReference type="Proteomes" id="UP001432146">
    <property type="component" value="Unassembled WGS sequence"/>
</dbReference>
<evidence type="ECO:0000313" key="1">
    <source>
        <dbReference type="EMBL" id="KAK9300286.1"/>
    </source>
</evidence>
<organism evidence="1 2">
    <name type="scientific">Tetragonisca angustula</name>
    <dbReference type="NCBI Taxonomy" id="166442"/>
    <lineage>
        <taxon>Eukaryota</taxon>
        <taxon>Metazoa</taxon>
        <taxon>Ecdysozoa</taxon>
        <taxon>Arthropoda</taxon>
        <taxon>Hexapoda</taxon>
        <taxon>Insecta</taxon>
        <taxon>Pterygota</taxon>
        <taxon>Neoptera</taxon>
        <taxon>Endopterygota</taxon>
        <taxon>Hymenoptera</taxon>
        <taxon>Apocrita</taxon>
        <taxon>Aculeata</taxon>
        <taxon>Apoidea</taxon>
        <taxon>Anthophila</taxon>
        <taxon>Apidae</taxon>
        <taxon>Tetragonisca</taxon>
    </lineage>
</organism>
<reference evidence="1 2" key="1">
    <citation type="submission" date="2024-05" db="EMBL/GenBank/DDBJ databases">
        <title>The nuclear and mitochondrial genome assemblies of Tetragonisca angustula (Apidae: Meliponini), a tiny yet remarkable pollinator in the Neotropics.</title>
        <authorList>
            <person name="Ferrari R."/>
            <person name="Ricardo P.C."/>
            <person name="Dias F.C."/>
            <person name="Araujo N.S."/>
            <person name="Soares D.O."/>
            <person name="Zhou Q.-S."/>
            <person name="Zhu C.-D."/>
            <person name="Coutinho L."/>
            <person name="Airas M.C."/>
            <person name="Batista T.M."/>
        </authorList>
    </citation>
    <scope>NUCLEOTIDE SEQUENCE [LARGE SCALE GENOMIC DNA]</scope>
    <source>
        <strain evidence="1">ASF017062</strain>
        <tissue evidence="1">Abdomen</tissue>
    </source>
</reference>
<protein>
    <submittedName>
        <fullName evidence="1">Uncharacterized protein</fullName>
    </submittedName>
</protein>
<keyword evidence="2" id="KW-1185">Reference proteome</keyword>
<proteinExistence type="predicted"/>
<dbReference type="EMBL" id="JAWNGG020000128">
    <property type="protein sequence ID" value="KAK9300286.1"/>
    <property type="molecule type" value="Genomic_DNA"/>
</dbReference>
<dbReference type="AlphaFoldDB" id="A0AAW0ZSC0"/>